<evidence type="ECO:0000313" key="2">
    <source>
        <dbReference type="EMBL" id="EFO21872.1"/>
    </source>
</evidence>
<dbReference type="GeneID" id="9944026"/>
<organism evidence="2">
    <name type="scientific">Loa loa</name>
    <name type="common">Eye worm</name>
    <name type="synonym">Filaria loa</name>
    <dbReference type="NCBI Taxonomy" id="7209"/>
    <lineage>
        <taxon>Eukaryota</taxon>
        <taxon>Metazoa</taxon>
        <taxon>Ecdysozoa</taxon>
        <taxon>Nematoda</taxon>
        <taxon>Chromadorea</taxon>
        <taxon>Rhabditida</taxon>
        <taxon>Spirurina</taxon>
        <taxon>Spiruromorpha</taxon>
        <taxon>Filarioidea</taxon>
        <taxon>Onchocercidae</taxon>
        <taxon>Loa</taxon>
    </lineage>
</organism>
<gene>
    <name evidence="2" type="ORF">LOAG_06608</name>
</gene>
<dbReference type="PROSITE" id="PS50146">
    <property type="entry name" value="DAGK"/>
    <property type="match status" value="1"/>
</dbReference>
<evidence type="ECO:0000259" key="1">
    <source>
        <dbReference type="PROSITE" id="PS50146"/>
    </source>
</evidence>
<dbReference type="GO" id="GO:0004143">
    <property type="term" value="F:ATP-dependent diacylglycerol kinase activity"/>
    <property type="evidence" value="ECO:0007669"/>
    <property type="project" value="InterPro"/>
</dbReference>
<dbReference type="SUPFAM" id="SSF111331">
    <property type="entry name" value="NAD kinase/diacylglycerol kinase-like"/>
    <property type="match status" value="1"/>
</dbReference>
<dbReference type="GO" id="GO:0007165">
    <property type="term" value="P:signal transduction"/>
    <property type="evidence" value="ECO:0007669"/>
    <property type="project" value="InterPro"/>
</dbReference>
<dbReference type="Pfam" id="PF00781">
    <property type="entry name" value="DAGK_cat"/>
    <property type="match status" value="1"/>
</dbReference>
<protein>
    <submittedName>
        <fullName evidence="2">Diacylglycerol kinase 2</fullName>
    </submittedName>
</protein>
<feature type="domain" description="DAGKc" evidence="1">
    <location>
        <begin position="1"/>
        <end position="73"/>
    </location>
</feature>
<dbReference type="EMBL" id="JH712135">
    <property type="protein sequence ID" value="EFO21872.1"/>
    <property type="molecule type" value="Genomic_DNA"/>
</dbReference>
<dbReference type="InParanoid" id="A0A1S0TXG8"/>
<sequence>MYPDMDCRIIVAGGDGTRKLPVAFLPLGTGSDLSRTLGWGPGHEKSTDFVEIYRDIRSAMIAKLGRWTIDIIHKRQLGIRAKTNDSVW</sequence>
<accession>A0A1S0TXG8</accession>
<proteinExistence type="predicted"/>
<keyword evidence="2" id="KW-0418">Kinase</keyword>
<dbReference type="InterPro" id="IPR037607">
    <property type="entry name" value="DGK"/>
</dbReference>
<dbReference type="Gene3D" id="3.40.50.10330">
    <property type="entry name" value="Probable inorganic polyphosphate/atp-NAD kinase, domain 1"/>
    <property type="match status" value="1"/>
</dbReference>
<name>A0A1S0TXG8_LOALO</name>
<dbReference type="KEGG" id="loa:LOAG_06608"/>
<dbReference type="GO" id="GO:0016020">
    <property type="term" value="C:membrane"/>
    <property type="evidence" value="ECO:0007669"/>
    <property type="project" value="TreeGrafter"/>
</dbReference>
<dbReference type="InterPro" id="IPR017438">
    <property type="entry name" value="ATP-NAD_kinase_N"/>
</dbReference>
<dbReference type="AlphaFoldDB" id="A0A1S0TXG8"/>
<dbReference type="RefSeq" id="XP_003142192.1">
    <property type="nucleotide sequence ID" value="XM_003142144.1"/>
</dbReference>
<keyword evidence="2" id="KW-0808">Transferase</keyword>
<reference evidence="2" key="1">
    <citation type="submission" date="2012-04" db="EMBL/GenBank/DDBJ databases">
        <title>The Genome Sequence of Loa loa.</title>
        <authorList>
            <consortium name="The Broad Institute Genome Sequencing Platform"/>
            <consortium name="Broad Institute Genome Sequencing Center for Infectious Disease"/>
            <person name="Nutman T.B."/>
            <person name="Fink D.L."/>
            <person name="Russ C."/>
            <person name="Young S."/>
            <person name="Zeng Q."/>
            <person name="Gargeya S."/>
            <person name="Alvarado L."/>
            <person name="Berlin A."/>
            <person name="Chapman S.B."/>
            <person name="Chen Z."/>
            <person name="Freedman E."/>
            <person name="Gellesch M."/>
            <person name="Goldberg J."/>
            <person name="Griggs A."/>
            <person name="Gujja S."/>
            <person name="Heilman E.R."/>
            <person name="Heiman D."/>
            <person name="Howarth C."/>
            <person name="Mehta T."/>
            <person name="Neiman D."/>
            <person name="Pearson M."/>
            <person name="Roberts A."/>
            <person name="Saif S."/>
            <person name="Shea T."/>
            <person name="Shenoy N."/>
            <person name="Sisk P."/>
            <person name="Stolte C."/>
            <person name="Sykes S."/>
            <person name="White J."/>
            <person name="Yandava C."/>
            <person name="Haas B."/>
            <person name="Henn M.R."/>
            <person name="Nusbaum C."/>
            <person name="Birren B."/>
        </authorList>
    </citation>
    <scope>NUCLEOTIDE SEQUENCE [LARGE SCALE GENOMIC DNA]</scope>
</reference>
<dbReference type="CTD" id="9944026"/>
<dbReference type="OrthoDB" id="242257at2759"/>
<dbReference type="PANTHER" id="PTHR11255">
    <property type="entry name" value="DIACYLGLYCEROL KINASE"/>
    <property type="match status" value="1"/>
</dbReference>
<dbReference type="PANTHER" id="PTHR11255:SF118">
    <property type="entry name" value="DIACYLGLYCEROL KINASE EPSILON"/>
    <property type="match status" value="1"/>
</dbReference>
<dbReference type="InterPro" id="IPR016064">
    <property type="entry name" value="NAD/diacylglycerol_kinase_sf"/>
</dbReference>
<dbReference type="InterPro" id="IPR001206">
    <property type="entry name" value="Diacylglycerol_kinase_cat_dom"/>
</dbReference>